<dbReference type="RefSeq" id="WP_310865748.1">
    <property type="nucleotide sequence ID" value="NZ_JAVLSF010000036.1"/>
</dbReference>
<proteinExistence type="predicted"/>
<evidence type="ECO:0000313" key="1">
    <source>
        <dbReference type="EMBL" id="MDR9777187.1"/>
    </source>
</evidence>
<comment type="caution">
    <text evidence="1">The sequence shown here is derived from an EMBL/GenBank/DDBJ whole genome shotgun (WGS) entry which is preliminary data.</text>
</comment>
<dbReference type="InterPro" id="IPR044925">
    <property type="entry name" value="His-Me_finger_sf"/>
</dbReference>
<evidence type="ECO:0008006" key="3">
    <source>
        <dbReference type="Google" id="ProtNLM"/>
    </source>
</evidence>
<dbReference type="AlphaFoldDB" id="A0AAJ2GWE5"/>
<gene>
    <name evidence="1" type="ORF">RJJ65_32030</name>
</gene>
<dbReference type="SUPFAM" id="SSF54060">
    <property type="entry name" value="His-Me finger endonucleases"/>
    <property type="match status" value="1"/>
</dbReference>
<sequence>MANSRLCSIPDCGKPLWSKGYCSAHYMRMRAHGDPLAGGTSHGEPLRFTHEIAILHTGDGCLTWPFSKNGKGYGSLYVDGKPIIASRYVCELVNGPPPTPEHEAAHNCGKGHEGCIAPGHLEWKTHKENMADKVVHGTNIRVRGERHHSAKLTEAEVREIRSLKGEETERAMAARFGVSNQTIHSILRRQIWAWVS</sequence>
<name>A0AAJ2GWE5_9HYPH</name>
<organism evidence="1 2">
    <name type="scientific">Rhizobium hidalgonense</name>
    <dbReference type="NCBI Taxonomy" id="1538159"/>
    <lineage>
        <taxon>Bacteria</taxon>
        <taxon>Pseudomonadati</taxon>
        <taxon>Pseudomonadota</taxon>
        <taxon>Alphaproteobacteria</taxon>
        <taxon>Hyphomicrobiales</taxon>
        <taxon>Rhizobiaceae</taxon>
        <taxon>Rhizobium/Agrobacterium group</taxon>
        <taxon>Rhizobium</taxon>
    </lineage>
</organism>
<dbReference type="Proteomes" id="UP001268610">
    <property type="component" value="Unassembled WGS sequence"/>
</dbReference>
<reference evidence="1" key="1">
    <citation type="submission" date="2023-04" db="EMBL/GenBank/DDBJ databases">
        <title>Genomic characterization of faba bean (Vicia faba) microsymbionts in Mexican soils.</title>
        <authorList>
            <person name="Rivera Orduna F.N."/>
            <person name="Guevara-Luna J."/>
            <person name="Yan J."/>
            <person name="Arroyo-Herrera I."/>
            <person name="Li Y."/>
            <person name="Vasquez-Murrieta M.S."/>
            <person name="Wang E.T."/>
        </authorList>
    </citation>
    <scope>NUCLEOTIDE SEQUENCE</scope>
    <source>
        <strain evidence="1">CH26</strain>
    </source>
</reference>
<dbReference type="EMBL" id="JAVLSF010000036">
    <property type="protein sequence ID" value="MDR9777187.1"/>
    <property type="molecule type" value="Genomic_DNA"/>
</dbReference>
<evidence type="ECO:0000313" key="2">
    <source>
        <dbReference type="Proteomes" id="UP001268610"/>
    </source>
</evidence>
<accession>A0AAJ2GWE5</accession>
<protein>
    <recommendedName>
        <fullName evidence="3">HNH nuclease domain-containing protein</fullName>
    </recommendedName>
</protein>